<dbReference type="Proteomes" id="UP000001441">
    <property type="component" value="Chromosome"/>
</dbReference>
<sequence>MYGRSPGLVFGFHATKAETAKALVETSGSAFKPSANNYDWLGHGMYFWENSPHRAERFARDRRIPNAVVIGAVLDLGHCLDLTDSESLSYLSTAYHALKATLEAAGEPLPNNTSPKFCCSHDLLIRELDCAVINFLHAQRRRDMKKKQQAYDSVRGVFWEGEDLYPGAGFKEKNHIQLCIRNPNCIKGFFYPRQQVPW</sequence>
<gene>
    <name evidence="1" type="ordered locus">Alvin_0901</name>
</gene>
<dbReference type="OrthoDB" id="9800843at2"/>
<dbReference type="eggNOG" id="ENOG5031FT7">
    <property type="taxonomic scope" value="Bacteria"/>
</dbReference>
<dbReference type="RefSeq" id="WP_012970122.1">
    <property type="nucleotide sequence ID" value="NC_013851.1"/>
</dbReference>
<keyword evidence="2" id="KW-1185">Reference proteome</keyword>
<name>D3RR18_ALLVD</name>
<dbReference type="HOGENOM" id="CLU_1324811_0_0_6"/>
<evidence type="ECO:0000313" key="1">
    <source>
        <dbReference type="EMBL" id="ADC61846.1"/>
    </source>
</evidence>
<dbReference type="EMBL" id="CP001896">
    <property type="protein sequence ID" value="ADC61846.1"/>
    <property type="molecule type" value="Genomic_DNA"/>
</dbReference>
<reference evidence="1 2" key="1">
    <citation type="journal article" date="2011" name="Stand. Genomic Sci.">
        <title>Complete genome sequence of Allochromatium vinosum DSM 180(T).</title>
        <authorList>
            <person name="Weissgerber T."/>
            <person name="Zigann R."/>
            <person name="Bruce D."/>
            <person name="Chang Y.J."/>
            <person name="Detter J.C."/>
            <person name="Han C."/>
            <person name="Hauser L."/>
            <person name="Jeffries C.D."/>
            <person name="Land M."/>
            <person name="Munk A.C."/>
            <person name="Tapia R."/>
            <person name="Dahl C."/>
        </authorList>
    </citation>
    <scope>NUCLEOTIDE SEQUENCE [LARGE SCALE GENOMIC DNA]</scope>
    <source>
        <strain evidence="2">ATCC 17899 / DSM 180 / NBRC 103801 / NCIMB 10441 / D</strain>
    </source>
</reference>
<dbReference type="STRING" id="572477.Alvin_0901"/>
<dbReference type="AlphaFoldDB" id="D3RR18"/>
<evidence type="ECO:0008006" key="3">
    <source>
        <dbReference type="Google" id="ProtNLM"/>
    </source>
</evidence>
<protein>
    <recommendedName>
        <fullName evidence="3">PARP catalytic domain-containing protein</fullName>
    </recommendedName>
</protein>
<dbReference type="SUPFAM" id="SSF56399">
    <property type="entry name" value="ADP-ribosylation"/>
    <property type="match status" value="1"/>
</dbReference>
<dbReference type="KEGG" id="alv:Alvin_0901"/>
<organism evidence="1 2">
    <name type="scientific">Allochromatium vinosum (strain ATCC 17899 / DSM 180 / NBRC 103801 / NCIMB 10441 / D)</name>
    <name type="common">Chromatium vinosum</name>
    <dbReference type="NCBI Taxonomy" id="572477"/>
    <lineage>
        <taxon>Bacteria</taxon>
        <taxon>Pseudomonadati</taxon>
        <taxon>Pseudomonadota</taxon>
        <taxon>Gammaproteobacteria</taxon>
        <taxon>Chromatiales</taxon>
        <taxon>Chromatiaceae</taxon>
        <taxon>Allochromatium</taxon>
    </lineage>
</organism>
<proteinExistence type="predicted"/>
<accession>D3RR18</accession>
<evidence type="ECO:0000313" key="2">
    <source>
        <dbReference type="Proteomes" id="UP000001441"/>
    </source>
</evidence>